<dbReference type="Proteomes" id="UP000287171">
    <property type="component" value="Unassembled WGS sequence"/>
</dbReference>
<protein>
    <submittedName>
        <fullName evidence="1">Uncharacterized protein</fullName>
    </submittedName>
</protein>
<name>A0A402B4V6_9CHLR</name>
<keyword evidence="2" id="KW-1185">Reference proteome</keyword>
<dbReference type="AlphaFoldDB" id="A0A402B4V6"/>
<evidence type="ECO:0000313" key="1">
    <source>
        <dbReference type="EMBL" id="GCE26370.1"/>
    </source>
</evidence>
<reference evidence="2" key="1">
    <citation type="submission" date="2018-12" db="EMBL/GenBank/DDBJ databases">
        <title>Tengunoibacter tsumagoiensis gen. nov., sp. nov., Dictyobacter kobayashii sp. nov., D. alpinus sp. nov., and D. joshuensis sp. nov. and description of Dictyobacteraceae fam. nov. within the order Ktedonobacterales isolated from Tengu-no-mugimeshi.</title>
        <authorList>
            <person name="Wang C.M."/>
            <person name="Zheng Y."/>
            <person name="Sakai Y."/>
            <person name="Toyoda A."/>
            <person name="Minakuchi Y."/>
            <person name="Abe K."/>
            <person name="Yokota A."/>
            <person name="Yabe S."/>
        </authorList>
    </citation>
    <scope>NUCLEOTIDE SEQUENCE [LARGE SCALE GENOMIC DNA]</scope>
    <source>
        <strain evidence="2">Uno16</strain>
    </source>
</reference>
<proteinExistence type="predicted"/>
<dbReference type="EMBL" id="BIFT01000001">
    <property type="protein sequence ID" value="GCE26370.1"/>
    <property type="molecule type" value="Genomic_DNA"/>
</dbReference>
<evidence type="ECO:0000313" key="2">
    <source>
        <dbReference type="Proteomes" id="UP000287171"/>
    </source>
</evidence>
<sequence>MVIQSLPLLTDTESKPNGSTSLTLIGVPNAIGSEVGATVTSRVYVTVSPTLKLEPDAVLLIERFGGSRAFLAAGSFFERDVLDPC</sequence>
<gene>
    <name evidence="1" type="ORF">KDA_18540</name>
</gene>
<comment type="caution">
    <text evidence="1">The sequence shown here is derived from an EMBL/GenBank/DDBJ whole genome shotgun (WGS) entry which is preliminary data.</text>
</comment>
<organism evidence="1 2">
    <name type="scientific">Dictyobacter alpinus</name>
    <dbReference type="NCBI Taxonomy" id="2014873"/>
    <lineage>
        <taxon>Bacteria</taxon>
        <taxon>Bacillati</taxon>
        <taxon>Chloroflexota</taxon>
        <taxon>Ktedonobacteria</taxon>
        <taxon>Ktedonobacterales</taxon>
        <taxon>Dictyobacteraceae</taxon>
        <taxon>Dictyobacter</taxon>
    </lineage>
</organism>
<accession>A0A402B4V6</accession>